<feature type="domain" description="F-box" evidence="1">
    <location>
        <begin position="57"/>
        <end position="92"/>
    </location>
</feature>
<dbReference type="EMBL" id="KQ964503">
    <property type="protein sequence ID" value="KXN70408.1"/>
    <property type="molecule type" value="Genomic_DNA"/>
</dbReference>
<dbReference type="Gene3D" id="1.20.1280.50">
    <property type="match status" value="1"/>
</dbReference>
<proteinExistence type="predicted"/>
<keyword evidence="3" id="KW-1185">Reference proteome</keyword>
<name>A0A137P5X0_CONC2</name>
<dbReference type="Gene3D" id="3.80.10.10">
    <property type="entry name" value="Ribonuclease Inhibitor"/>
    <property type="match status" value="1"/>
</dbReference>
<sequence length="559" mass="65326">MTRVLRSATKKIQDNEIINNKLNISKKSKTIKRGSKKVVVEGKDESIKHNDIWDITSILSSIFSYTEFKDLVNANSVCKKWNHITNPTIHRTFKLQRSRAIQNKVHDKRFHKAAKTDAEVAECIANNSKFAPLVKEFKLDENLNPQRSTELFETFRFITIFTIERVGMSQDQFLAIMKSLNQIKELNLKSLSIKKIFKKRFYTKSVQLPPTLTKLTLENVYLSRNPEQFIQTINSHTNLIEFSHITYNQTGFLDPFYKNYPSLKSFKYSSQTLDNPQSLYDVVQFNPQLIALNLQLKCTDSTLISHINSYLVNLEDFNLYDSVVYNQTRSDITAKFSHPTKIKKLKVTWDKLSQCSVNSILSNCPHLEDLSLIQSRSYLSTDSIISLNIVNYSKILKLAVSVDSLNKSSFDFILLNCVNLRELHIQLPTAWKEWIDIVGTRCMGLDQLALSPTPRMNNPERESFFQELYETEFKTNTFTFMNTITKIILRSFNFNISKAEYFTNFTKLRSIKFPLQYVRNLRMSKNQILLDKDLWPNFRLRDHKVLQRHYDIELIKSTF</sequence>
<dbReference type="PANTHER" id="PTHR16134">
    <property type="entry name" value="F-BOX/TPR REPEAT PROTEIN POF3"/>
    <property type="match status" value="1"/>
</dbReference>
<dbReference type="Pfam" id="PF12937">
    <property type="entry name" value="F-box-like"/>
    <property type="match status" value="1"/>
</dbReference>
<protein>
    <recommendedName>
        <fullName evidence="1">F-box domain-containing protein</fullName>
    </recommendedName>
</protein>
<dbReference type="AlphaFoldDB" id="A0A137P5X0"/>
<accession>A0A137P5X0</accession>
<evidence type="ECO:0000313" key="2">
    <source>
        <dbReference type="EMBL" id="KXN70408.1"/>
    </source>
</evidence>
<dbReference type="InterPro" id="IPR001810">
    <property type="entry name" value="F-box_dom"/>
</dbReference>
<dbReference type="SUPFAM" id="SSF81383">
    <property type="entry name" value="F-box domain"/>
    <property type="match status" value="1"/>
</dbReference>
<dbReference type="Proteomes" id="UP000070444">
    <property type="component" value="Unassembled WGS sequence"/>
</dbReference>
<dbReference type="InterPro" id="IPR036047">
    <property type="entry name" value="F-box-like_dom_sf"/>
</dbReference>
<evidence type="ECO:0000313" key="3">
    <source>
        <dbReference type="Proteomes" id="UP000070444"/>
    </source>
</evidence>
<reference evidence="2 3" key="1">
    <citation type="journal article" date="2015" name="Genome Biol. Evol.">
        <title>Phylogenomic analyses indicate that early fungi evolved digesting cell walls of algal ancestors of land plants.</title>
        <authorList>
            <person name="Chang Y."/>
            <person name="Wang S."/>
            <person name="Sekimoto S."/>
            <person name="Aerts A.L."/>
            <person name="Choi C."/>
            <person name="Clum A."/>
            <person name="LaButti K.M."/>
            <person name="Lindquist E.A."/>
            <person name="Yee Ngan C."/>
            <person name="Ohm R.A."/>
            <person name="Salamov A.A."/>
            <person name="Grigoriev I.V."/>
            <person name="Spatafora J.W."/>
            <person name="Berbee M.L."/>
        </authorList>
    </citation>
    <scope>NUCLEOTIDE SEQUENCE [LARGE SCALE GENOMIC DNA]</scope>
    <source>
        <strain evidence="2 3">NRRL 28638</strain>
    </source>
</reference>
<gene>
    <name evidence="2" type="ORF">CONCODRAFT_7033</name>
</gene>
<dbReference type="InterPro" id="IPR032675">
    <property type="entry name" value="LRR_dom_sf"/>
</dbReference>
<organism evidence="2 3">
    <name type="scientific">Conidiobolus coronatus (strain ATCC 28846 / CBS 209.66 / NRRL 28638)</name>
    <name type="common">Delacroixia coronata</name>
    <dbReference type="NCBI Taxonomy" id="796925"/>
    <lineage>
        <taxon>Eukaryota</taxon>
        <taxon>Fungi</taxon>
        <taxon>Fungi incertae sedis</taxon>
        <taxon>Zoopagomycota</taxon>
        <taxon>Entomophthoromycotina</taxon>
        <taxon>Entomophthoromycetes</taxon>
        <taxon>Entomophthorales</taxon>
        <taxon>Ancylistaceae</taxon>
        <taxon>Conidiobolus</taxon>
    </lineage>
</organism>
<evidence type="ECO:0000259" key="1">
    <source>
        <dbReference type="Pfam" id="PF12937"/>
    </source>
</evidence>
<dbReference type="PANTHER" id="PTHR16134:SF119">
    <property type="entry name" value="AT02038P-RELATED"/>
    <property type="match status" value="1"/>
</dbReference>
<dbReference type="SUPFAM" id="SSF52047">
    <property type="entry name" value="RNI-like"/>
    <property type="match status" value="2"/>
</dbReference>